<dbReference type="EMBL" id="UYYG01001178">
    <property type="protein sequence ID" value="VDN59265.1"/>
    <property type="molecule type" value="Genomic_DNA"/>
</dbReference>
<evidence type="ECO:0000313" key="2">
    <source>
        <dbReference type="EMBL" id="VDN59265.1"/>
    </source>
</evidence>
<gene>
    <name evidence="2" type="ORF">DME_LOCUS9238</name>
</gene>
<sequence>MVLPRNTFKHLCFQRATMYVAISAIILCIFNGICMCLGVYTVNFALDVIILILNAVSSLMIFYALYCEKAIFLLPFIIIQVFQCAGFFMLAIYTLVFTLTYKRQTFNRKFDQILMVISIFIGIILAGWAVWVTTKCYHYLRREKITTVYNERKPSFWC</sequence>
<accession>A0A0N4UDM3</accession>
<reference evidence="2 4" key="2">
    <citation type="submission" date="2018-11" db="EMBL/GenBank/DDBJ databases">
        <authorList>
            <consortium name="Pathogen Informatics"/>
        </authorList>
    </citation>
    <scope>NUCLEOTIDE SEQUENCE [LARGE SCALE GENOMIC DNA]</scope>
</reference>
<dbReference type="OrthoDB" id="8173727at2759"/>
<evidence type="ECO:0000256" key="1">
    <source>
        <dbReference type="SAM" id="Phobius"/>
    </source>
</evidence>
<keyword evidence="1" id="KW-0472">Membrane</keyword>
<dbReference type="Proteomes" id="UP000038040">
    <property type="component" value="Unplaced"/>
</dbReference>
<evidence type="ECO:0000313" key="3">
    <source>
        <dbReference type="Proteomes" id="UP000038040"/>
    </source>
</evidence>
<dbReference type="AlphaFoldDB" id="A0A0N4UDM3"/>
<keyword evidence="1" id="KW-1133">Transmembrane helix</keyword>
<feature type="transmembrane region" description="Helical" evidence="1">
    <location>
        <begin position="73"/>
        <end position="101"/>
    </location>
</feature>
<evidence type="ECO:0000313" key="4">
    <source>
        <dbReference type="Proteomes" id="UP000274756"/>
    </source>
</evidence>
<dbReference type="Proteomes" id="UP000274756">
    <property type="component" value="Unassembled WGS sequence"/>
</dbReference>
<keyword evidence="4" id="KW-1185">Reference proteome</keyword>
<protein>
    <submittedName>
        <fullName evidence="5">MARVEL domain-containing protein</fullName>
    </submittedName>
</protein>
<reference evidence="5" key="1">
    <citation type="submission" date="2017-02" db="UniProtKB">
        <authorList>
            <consortium name="WormBaseParasite"/>
        </authorList>
    </citation>
    <scope>IDENTIFICATION</scope>
</reference>
<feature type="transmembrane region" description="Helical" evidence="1">
    <location>
        <begin position="48"/>
        <end position="66"/>
    </location>
</feature>
<evidence type="ECO:0000313" key="5">
    <source>
        <dbReference type="WBParaSite" id="DME_0000543901-mRNA-1"/>
    </source>
</evidence>
<proteinExistence type="predicted"/>
<keyword evidence="1" id="KW-0812">Transmembrane</keyword>
<dbReference type="WBParaSite" id="DME_0000543901-mRNA-1">
    <property type="protein sequence ID" value="DME_0000543901-mRNA-1"/>
    <property type="gene ID" value="DME_0000543901"/>
</dbReference>
<feature type="transmembrane region" description="Helical" evidence="1">
    <location>
        <begin position="20"/>
        <end position="42"/>
    </location>
</feature>
<feature type="transmembrane region" description="Helical" evidence="1">
    <location>
        <begin position="113"/>
        <end position="134"/>
    </location>
</feature>
<organism evidence="3 5">
    <name type="scientific">Dracunculus medinensis</name>
    <name type="common">Guinea worm</name>
    <dbReference type="NCBI Taxonomy" id="318479"/>
    <lineage>
        <taxon>Eukaryota</taxon>
        <taxon>Metazoa</taxon>
        <taxon>Ecdysozoa</taxon>
        <taxon>Nematoda</taxon>
        <taxon>Chromadorea</taxon>
        <taxon>Rhabditida</taxon>
        <taxon>Spirurina</taxon>
        <taxon>Dracunculoidea</taxon>
        <taxon>Dracunculidae</taxon>
        <taxon>Dracunculus</taxon>
    </lineage>
</organism>
<name>A0A0N4UDM3_DRAME</name>